<keyword evidence="1" id="KW-0611">Plant defense</keyword>
<protein>
    <submittedName>
        <fullName evidence="3">TMV resistance protein N</fullName>
    </submittedName>
</protein>
<accession>A0A6A1UFR6</accession>
<dbReference type="InterPro" id="IPR044974">
    <property type="entry name" value="Disease_R_plants"/>
</dbReference>
<keyword evidence="4" id="KW-1185">Reference proteome</keyword>
<reference evidence="3 4" key="1">
    <citation type="journal article" date="2019" name="Plant Biotechnol. J.">
        <title>The red bayberry genome and genetic basis of sex determination.</title>
        <authorList>
            <person name="Jia H.M."/>
            <person name="Jia H.J."/>
            <person name="Cai Q.L."/>
            <person name="Wang Y."/>
            <person name="Zhao H.B."/>
            <person name="Yang W.F."/>
            <person name="Wang G.Y."/>
            <person name="Li Y.H."/>
            <person name="Zhan D.L."/>
            <person name="Shen Y.T."/>
            <person name="Niu Q.F."/>
            <person name="Chang L."/>
            <person name="Qiu J."/>
            <person name="Zhao L."/>
            <person name="Xie H.B."/>
            <person name="Fu W.Y."/>
            <person name="Jin J."/>
            <person name="Li X.W."/>
            <person name="Jiao Y."/>
            <person name="Zhou C.C."/>
            <person name="Tu T."/>
            <person name="Chai C.Y."/>
            <person name="Gao J.L."/>
            <person name="Fan L.J."/>
            <person name="van de Weg E."/>
            <person name="Wang J.Y."/>
            <person name="Gao Z.S."/>
        </authorList>
    </citation>
    <scope>NUCLEOTIDE SEQUENCE [LARGE SCALE GENOMIC DNA]</scope>
    <source>
        <tissue evidence="3">Leaves</tissue>
    </source>
</reference>
<comment type="caution">
    <text evidence="3">The sequence shown here is derived from an EMBL/GenBank/DDBJ whole genome shotgun (WGS) entry which is preliminary data.</text>
</comment>
<proteinExistence type="predicted"/>
<dbReference type="Gene3D" id="3.80.10.10">
    <property type="entry name" value="Ribonuclease Inhibitor"/>
    <property type="match status" value="2"/>
</dbReference>
<dbReference type="Proteomes" id="UP000516437">
    <property type="component" value="Unassembled WGS sequence"/>
</dbReference>
<dbReference type="Pfam" id="PF23286">
    <property type="entry name" value="LRR_13"/>
    <property type="match status" value="1"/>
</dbReference>
<dbReference type="PANTHER" id="PTHR11017:SF570">
    <property type="entry name" value="DISEASE RESISTANCE PROTEIN (TIR-NBS CLASS)-RELATED"/>
    <property type="match status" value="1"/>
</dbReference>
<organism evidence="3 4">
    <name type="scientific">Morella rubra</name>
    <name type="common">Chinese bayberry</name>
    <dbReference type="NCBI Taxonomy" id="262757"/>
    <lineage>
        <taxon>Eukaryota</taxon>
        <taxon>Viridiplantae</taxon>
        <taxon>Streptophyta</taxon>
        <taxon>Embryophyta</taxon>
        <taxon>Tracheophyta</taxon>
        <taxon>Spermatophyta</taxon>
        <taxon>Magnoliopsida</taxon>
        <taxon>eudicotyledons</taxon>
        <taxon>Gunneridae</taxon>
        <taxon>Pentapetalae</taxon>
        <taxon>rosids</taxon>
        <taxon>fabids</taxon>
        <taxon>Fagales</taxon>
        <taxon>Myricaceae</taxon>
        <taxon>Morella</taxon>
    </lineage>
</organism>
<dbReference type="OrthoDB" id="1426825at2759"/>
<dbReference type="InterPro" id="IPR058546">
    <property type="entry name" value="RPS4B/Roq1-like_LRR"/>
</dbReference>
<dbReference type="EMBL" id="RXIC02000495">
    <property type="protein sequence ID" value="KAB1199113.1"/>
    <property type="molecule type" value="Genomic_DNA"/>
</dbReference>
<dbReference type="SUPFAM" id="SSF52058">
    <property type="entry name" value="L domain-like"/>
    <property type="match status" value="1"/>
</dbReference>
<evidence type="ECO:0000313" key="4">
    <source>
        <dbReference type="Proteomes" id="UP000516437"/>
    </source>
</evidence>
<evidence type="ECO:0000313" key="3">
    <source>
        <dbReference type="EMBL" id="KAB1199113.1"/>
    </source>
</evidence>
<feature type="domain" description="Disease resistance protein RPS4B/Roq1-like leucine-rich repeats" evidence="2">
    <location>
        <begin position="251"/>
        <end position="333"/>
    </location>
</feature>
<name>A0A6A1UFR6_9ROSI</name>
<dbReference type="GO" id="GO:0006952">
    <property type="term" value="P:defense response"/>
    <property type="evidence" value="ECO:0007669"/>
    <property type="project" value="InterPro"/>
</dbReference>
<sequence length="682" mass="77685">MTAKLTRGFDEGSSMCGLLIEFPRDYDQTALQSHSFVCKKESEFINEIVHQVSRIADCPCLNVAKFPTGIESRVQDIISLLSIEDDENATNKIEGMLIELPEPDLISLSSEVFRKMTRLRIFINRNARFSRGPNFLSNELRALDWPQYPLQSLPANFRGEKLIVLNMSGSPIKEFVRAGFKNLTSMDFRNCKFLKVIPDLSRSENLARLLLDHCTNLVLVHPSIGFLQKLQVLSLSACSRLSYFPMRLKAPSLGELNLDGCLSLDYFPEIECEMKEIRSLDLGGNGARELPSSFGRLTGLARLCLTKCKNLIYLPSSICQLQNLAYLSLYGCPNPIMLGKEEEDNTTSMTSAASSSVKLLPRQSLETYVLQPHRGRRVKLAALPSLETFVLQSRRESLSNFLMSFNCSSKDFELDLSTSDIVSLPSSIGRFFGLKTLRLSYCDNLQEIPELPPNIQQVYASGCKSLKSFPEVSKKFKFKTSDLSKLRWVDLSGCCKMLVEVGNSVPWGIHDHPHGIIFPGDKIPDFFRYYEEDLHVFSYDINVDRQCLRGIRGIFLCVVVNGTSQLRRPAFRMLGRGFRWCGVSRELDLMGSDHVWLEYLELLPYEEWCFKNENEQLDGDPYLRIHIYGENSDSFVFKSFGVHMLHQYEAKGDNDYQRGLDDHVDIRFGRRPIKKLSMLRKG</sequence>
<gene>
    <name evidence="3" type="ORF">CJ030_MR0G027281</name>
</gene>
<evidence type="ECO:0000259" key="2">
    <source>
        <dbReference type="Pfam" id="PF23286"/>
    </source>
</evidence>
<dbReference type="InterPro" id="IPR032675">
    <property type="entry name" value="LRR_dom_sf"/>
</dbReference>
<evidence type="ECO:0000256" key="1">
    <source>
        <dbReference type="ARBA" id="ARBA00022821"/>
    </source>
</evidence>
<dbReference type="PANTHER" id="PTHR11017">
    <property type="entry name" value="LEUCINE-RICH REPEAT-CONTAINING PROTEIN"/>
    <property type="match status" value="1"/>
</dbReference>
<dbReference type="SMR" id="A0A6A1UFR6"/>
<dbReference type="AlphaFoldDB" id="A0A6A1UFR6"/>